<organism evidence="2 3">
    <name type="scientific">Rickettsia sibirica (strain ATCC VR-151 / 246)</name>
    <dbReference type="NCBI Taxonomy" id="272951"/>
    <lineage>
        <taxon>Bacteria</taxon>
        <taxon>Pseudomonadati</taxon>
        <taxon>Pseudomonadota</taxon>
        <taxon>Alphaproteobacteria</taxon>
        <taxon>Rickettsiales</taxon>
        <taxon>Rickettsiaceae</taxon>
        <taxon>Rickettsieae</taxon>
        <taxon>Rickettsia</taxon>
        <taxon>spotted fever group</taxon>
        <taxon>Rickettsia sibirica subgroup</taxon>
    </lineage>
</organism>
<dbReference type="PANTHER" id="PTHR24221:SF654">
    <property type="entry name" value="ATP-BINDING CASSETTE SUB-FAMILY B MEMBER 6"/>
    <property type="match status" value="1"/>
</dbReference>
<dbReference type="Proteomes" id="UP000004455">
    <property type="component" value="Unassembled WGS sequence"/>
</dbReference>
<name>Q7PB38_RICS2</name>
<reference evidence="2" key="1">
    <citation type="submission" date="2003-02" db="EMBL/GenBank/DDBJ databases">
        <authorList>
            <person name="Malek J.A."/>
            <person name="Eremeeva M.E."/>
            <person name="Dasch G.A."/>
        </authorList>
    </citation>
    <scope>NUCLEOTIDE SEQUENCE [LARGE SCALE GENOMIC DNA]</scope>
    <source>
        <strain evidence="2">246</strain>
    </source>
</reference>
<evidence type="ECO:0000259" key="1">
    <source>
        <dbReference type="Pfam" id="PF00005"/>
    </source>
</evidence>
<gene>
    <name evidence="2" type="ORF">rsib_orf406</name>
</gene>
<dbReference type="Pfam" id="PF00005">
    <property type="entry name" value="ABC_tran"/>
    <property type="match status" value="1"/>
</dbReference>
<feature type="domain" description="ABC transporter" evidence="1">
    <location>
        <begin position="10"/>
        <end position="50"/>
    </location>
</feature>
<comment type="caution">
    <text evidence="2">The sequence shown here is derived from an EMBL/GenBank/DDBJ whole genome shotgun (WGS) entry which is preliminary data.</text>
</comment>
<dbReference type="SUPFAM" id="SSF52540">
    <property type="entry name" value="P-loop containing nucleoside triphosphate hydrolases"/>
    <property type="match status" value="1"/>
</dbReference>
<dbReference type="InterPro" id="IPR039421">
    <property type="entry name" value="Type_1_exporter"/>
</dbReference>
<dbReference type="HOGENOM" id="CLU_000604_61_11_5"/>
<dbReference type="GO" id="GO:0016887">
    <property type="term" value="F:ATP hydrolysis activity"/>
    <property type="evidence" value="ECO:0007669"/>
    <property type="project" value="InterPro"/>
</dbReference>
<dbReference type="AlphaFoldDB" id="Q7PB38"/>
<keyword evidence="2" id="KW-0547">Nucleotide-binding</keyword>
<evidence type="ECO:0000313" key="3">
    <source>
        <dbReference type="Proteomes" id="UP000004455"/>
    </source>
</evidence>
<dbReference type="Gene3D" id="3.40.50.300">
    <property type="entry name" value="P-loop containing nucleotide triphosphate hydrolases"/>
    <property type="match status" value="1"/>
</dbReference>
<dbReference type="GeneID" id="95362383"/>
<dbReference type="GO" id="GO:0042626">
    <property type="term" value="F:ATPase-coupled transmembrane transporter activity"/>
    <property type="evidence" value="ECO:0007669"/>
    <property type="project" value="TreeGrafter"/>
</dbReference>
<dbReference type="eggNOG" id="COG1132">
    <property type="taxonomic scope" value="Bacteria"/>
</dbReference>
<proteinExistence type="predicted"/>
<dbReference type="PANTHER" id="PTHR24221">
    <property type="entry name" value="ATP-BINDING CASSETTE SUB-FAMILY B"/>
    <property type="match status" value="1"/>
</dbReference>
<dbReference type="RefSeq" id="WP_004996409.1">
    <property type="nucleotide sequence ID" value="NZ_AABW01000001.1"/>
</dbReference>
<dbReference type="GO" id="GO:0005524">
    <property type="term" value="F:ATP binding"/>
    <property type="evidence" value="ECO:0007669"/>
    <property type="project" value="UniProtKB-KW"/>
</dbReference>
<dbReference type="InterPro" id="IPR027417">
    <property type="entry name" value="P-loop_NTPase"/>
</dbReference>
<protein>
    <submittedName>
        <fullName evidence="2">Multidrug resistance ABC transporter ATP-binding protein</fullName>
    </submittedName>
</protein>
<evidence type="ECO:0000313" key="2">
    <source>
        <dbReference type="EMBL" id="EAA25646.1"/>
    </source>
</evidence>
<dbReference type="InterPro" id="IPR003439">
    <property type="entry name" value="ABC_transporter-like_ATP-bd"/>
</dbReference>
<accession>Q7PB38</accession>
<keyword evidence="3" id="KW-1185">Reference proteome</keyword>
<dbReference type="EMBL" id="AABW01000001">
    <property type="protein sequence ID" value="EAA25646.1"/>
    <property type="molecule type" value="Genomic_DNA"/>
</dbReference>
<sequence length="57" mass="6232">MNLSKVYRKNINTIVGERGVKLSGGQRQRIAIVLAILKNAPILVLDEATSSLDSHTE</sequence>
<keyword evidence="2" id="KW-0067">ATP-binding</keyword>